<feature type="region of interest" description="Disordered" evidence="6">
    <location>
        <begin position="698"/>
        <end position="775"/>
    </location>
</feature>
<feature type="compositionally biased region" description="Polar residues" evidence="6">
    <location>
        <begin position="746"/>
        <end position="773"/>
    </location>
</feature>
<proteinExistence type="predicted"/>
<dbReference type="PANTHER" id="PTHR13119:SF12">
    <property type="entry name" value="PROTEIN SUPPRESSOR OF SABLE"/>
    <property type="match status" value="1"/>
</dbReference>
<dbReference type="GO" id="GO:0008270">
    <property type="term" value="F:zinc ion binding"/>
    <property type="evidence" value="ECO:0007669"/>
    <property type="project" value="UniProtKB-KW"/>
</dbReference>
<dbReference type="PROSITE" id="PS50103">
    <property type="entry name" value="ZF_C3H1"/>
    <property type="match status" value="2"/>
</dbReference>
<sequence length="922" mass="100353">MSRKASSEFPPHLRRRPLKSKAFDTFLRIVSECHSHFQNQEQVAMIQGDQMVENNYLAIRGDSLLENDKLGTDDGLARENLLVNGDREGDLLVENNDSRAEDGLALQNSLVDENREVVSSQEPACSGDRMDVDGLEIVDNVKSNGDQVPVDNVNGIEQVIEGNQNCNNDFAAFASLIDNDDQFSLPDFDMEESDLGEQLGDNAPCADVSELIDSLLETDATVKASIPLVNNDANSLHAKRNEIETQVGLKESDSPGSASVMVSSPLQKTVEGIEDGEVLKVSGFLEKSSDLLHEDVLPLENSVDKGDLLGDTIHKEGFNPNTLQRGLKKDNQSFSQARTGVQITSTAMNVERGNDNRNLVNNRTQVYYGDTVEDNEEEWEDSRLESGRNRRRSAPKAANSQASCPKNISLRGGLTGENTIENQCSASTEKVANQNNKKRKGGCSEDRKANRKKKERMKRAEQLRELGVKKLKLLPVSKPKTVSYCHHFLKGRCHEGDKCKFSHDTVQLTKSKPCCHFAHQSCMKGDYCPFDHQLSKYPCNSFLSQGSCIRGFNRMFSHKVLMKEGSSGASDICNPDLKSVSVTEISVPKKQMNPNFTGSQNSSTNLSSSGVSYCKNYKKNGEGLALKPAGQAPKGISFLLHGKVPLGNISKNGQGPLPNGAKVDQQTLANASNGVESLHKSTQRKPVVPRGVNFLSFGKDPSESCTKKSSFSLVSNVETGKSPLSDPDKSEQADSSSKTDVGVTVDFQTGQGASSTVQNTNETANRTPATTPQGLGLLSAGNLLDRFFNKKQAGSNSNENNAMHPTVRNNESVSDKHRTFDLLLPPVLSSPLPSNHSLSKLTDVQSKGSSSSLQGSLFSNTPKSLQRAFQSTLALAAKFESKAKNAVSTDLSKEGSSNSHNNSMKPSTILDFLYSYKGKSEQ</sequence>
<dbReference type="AlphaFoldDB" id="A0A165WR43"/>
<dbReference type="InterPro" id="IPR045124">
    <property type="entry name" value="Su(sable)-like"/>
</dbReference>
<feature type="zinc finger region" description="C3H1-type" evidence="5">
    <location>
        <begin position="479"/>
        <end position="506"/>
    </location>
</feature>
<keyword evidence="3 5" id="KW-0863">Zinc-finger</keyword>
<keyword evidence="4 5" id="KW-0862">Zinc</keyword>
<dbReference type="EMBL" id="LNRQ01000004">
    <property type="protein sequence ID" value="KZM97588.1"/>
    <property type="molecule type" value="Genomic_DNA"/>
</dbReference>
<evidence type="ECO:0000256" key="1">
    <source>
        <dbReference type="ARBA" id="ARBA00022723"/>
    </source>
</evidence>
<feature type="zinc finger region" description="C3H1-type" evidence="5">
    <location>
        <begin position="508"/>
        <end position="535"/>
    </location>
</feature>
<protein>
    <recommendedName>
        <fullName evidence="7">C3H1-type domain-containing protein</fullName>
    </recommendedName>
</protein>
<evidence type="ECO:0000256" key="2">
    <source>
        <dbReference type="ARBA" id="ARBA00022737"/>
    </source>
</evidence>
<comment type="caution">
    <text evidence="8">The sequence shown here is derived from an EMBL/GenBank/DDBJ whole genome shotgun (WGS) entry which is preliminary data.</text>
</comment>
<dbReference type="GO" id="GO:0045892">
    <property type="term" value="P:negative regulation of DNA-templated transcription"/>
    <property type="evidence" value="ECO:0007669"/>
    <property type="project" value="InterPro"/>
</dbReference>
<dbReference type="GO" id="GO:0005634">
    <property type="term" value="C:nucleus"/>
    <property type="evidence" value="ECO:0007669"/>
    <property type="project" value="TreeGrafter"/>
</dbReference>
<gene>
    <name evidence="8" type="ORF">DCAR_015050</name>
</gene>
<dbReference type="KEGG" id="dcr:108216044"/>
<feature type="region of interest" description="Disordered" evidence="6">
    <location>
        <begin position="427"/>
        <end position="458"/>
    </location>
</feature>
<feature type="region of interest" description="Disordered" evidence="6">
    <location>
        <begin position="792"/>
        <end position="814"/>
    </location>
</feature>
<evidence type="ECO:0000313" key="8">
    <source>
        <dbReference type="EMBL" id="KZM97588.1"/>
    </source>
</evidence>
<feature type="region of interest" description="Disordered" evidence="6">
    <location>
        <begin position="372"/>
        <end position="410"/>
    </location>
</feature>
<evidence type="ECO:0000259" key="7">
    <source>
        <dbReference type="PROSITE" id="PS50103"/>
    </source>
</evidence>
<reference evidence="8" key="1">
    <citation type="journal article" date="2016" name="Nat. Genet.">
        <title>A high-quality carrot genome assembly provides new insights into carotenoid accumulation and asterid genome evolution.</title>
        <authorList>
            <person name="Iorizzo M."/>
            <person name="Ellison S."/>
            <person name="Senalik D."/>
            <person name="Zeng P."/>
            <person name="Satapoomin P."/>
            <person name="Huang J."/>
            <person name="Bowman M."/>
            <person name="Iovene M."/>
            <person name="Sanseverino W."/>
            <person name="Cavagnaro P."/>
            <person name="Yildiz M."/>
            <person name="Macko-Podgorni A."/>
            <person name="Moranska E."/>
            <person name="Grzebelus E."/>
            <person name="Grzebelus D."/>
            <person name="Ashrafi H."/>
            <person name="Zheng Z."/>
            <person name="Cheng S."/>
            <person name="Spooner D."/>
            <person name="Van Deynze A."/>
            <person name="Simon P."/>
        </authorList>
    </citation>
    <scope>NUCLEOTIDE SEQUENCE [LARGE SCALE GENOMIC DNA]</scope>
    <source>
        <tissue evidence="8">Leaf</tissue>
    </source>
</reference>
<feature type="domain" description="C3H1-type" evidence="7">
    <location>
        <begin position="508"/>
        <end position="535"/>
    </location>
</feature>
<dbReference type="PANTHER" id="PTHR13119">
    <property type="entry name" value="ZINC FINGER CCCH DOMAIN-CONTAINING PROTEI"/>
    <property type="match status" value="1"/>
</dbReference>
<evidence type="ECO:0000256" key="3">
    <source>
        <dbReference type="ARBA" id="ARBA00022771"/>
    </source>
</evidence>
<evidence type="ECO:0000256" key="6">
    <source>
        <dbReference type="SAM" id="MobiDB-lite"/>
    </source>
</evidence>
<keyword evidence="2" id="KW-0677">Repeat</keyword>
<dbReference type="SMART" id="SM00356">
    <property type="entry name" value="ZnF_C3H1"/>
    <property type="match status" value="2"/>
</dbReference>
<dbReference type="STRING" id="79200.A0A165WR43"/>
<dbReference type="InterPro" id="IPR000571">
    <property type="entry name" value="Znf_CCCH"/>
</dbReference>
<feature type="compositionally biased region" description="Polar residues" evidence="6">
    <location>
        <begin position="707"/>
        <end position="719"/>
    </location>
</feature>
<evidence type="ECO:0000256" key="5">
    <source>
        <dbReference type="PROSITE-ProRule" id="PRU00723"/>
    </source>
</evidence>
<dbReference type="Gene3D" id="4.10.1000.10">
    <property type="entry name" value="Zinc finger, CCCH-type"/>
    <property type="match status" value="1"/>
</dbReference>
<dbReference type="Gramene" id="KZM97588">
    <property type="protein sequence ID" value="KZM97588"/>
    <property type="gene ID" value="DCAR_015050"/>
</dbReference>
<feature type="compositionally biased region" description="Polar residues" evidence="6">
    <location>
        <begin position="792"/>
        <end position="812"/>
    </location>
</feature>
<dbReference type="GO" id="GO:0003723">
    <property type="term" value="F:RNA binding"/>
    <property type="evidence" value="ECO:0007669"/>
    <property type="project" value="InterPro"/>
</dbReference>
<accession>A0A165WR43</accession>
<dbReference type="OrthoDB" id="411372at2759"/>
<name>A0A165WR43_DAUCS</name>
<evidence type="ECO:0000256" key="4">
    <source>
        <dbReference type="ARBA" id="ARBA00022833"/>
    </source>
</evidence>
<feature type="domain" description="C3H1-type" evidence="7">
    <location>
        <begin position="479"/>
        <end position="506"/>
    </location>
</feature>
<dbReference type="SUPFAM" id="SSF90229">
    <property type="entry name" value="CCCH zinc finger"/>
    <property type="match status" value="1"/>
</dbReference>
<dbReference type="InterPro" id="IPR036855">
    <property type="entry name" value="Znf_CCCH_sf"/>
</dbReference>
<organism evidence="8">
    <name type="scientific">Daucus carota subsp. sativus</name>
    <name type="common">Carrot</name>
    <dbReference type="NCBI Taxonomy" id="79200"/>
    <lineage>
        <taxon>Eukaryota</taxon>
        <taxon>Viridiplantae</taxon>
        <taxon>Streptophyta</taxon>
        <taxon>Embryophyta</taxon>
        <taxon>Tracheophyta</taxon>
        <taxon>Spermatophyta</taxon>
        <taxon>Magnoliopsida</taxon>
        <taxon>eudicotyledons</taxon>
        <taxon>Gunneridae</taxon>
        <taxon>Pentapetalae</taxon>
        <taxon>asterids</taxon>
        <taxon>campanulids</taxon>
        <taxon>Apiales</taxon>
        <taxon>Apiaceae</taxon>
        <taxon>Apioideae</taxon>
        <taxon>Scandiceae</taxon>
        <taxon>Daucinae</taxon>
        <taxon>Daucus</taxon>
        <taxon>Daucus sect. Daucus</taxon>
    </lineage>
</organism>
<keyword evidence="1 5" id="KW-0479">Metal-binding</keyword>